<evidence type="ECO:0000313" key="3">
    <source>
        <dbReference type="Proteomes" id="UP000255193"/>
    </source>
</evidence>
<proteinExistence type="predicted"/>
<gene>
    <name evidence="2" type="ORF">NCTC11091_00105</name>
</gene>
<sequence length="103" mass="11903">MPRTCSQVRLYARESIEILHYYTRSWSPIGKPCYAKIDANKGKRLNLMGAMRLNEFKLIAPITFEGGCKRVTVEDWLHTLAQSLPKDENGNYPKRVLVLDNVY</sequence>
<protein>
    <recommendedName>
        <fullName evidence="1">Tc1-like transposase DDE domain-containing protein</fullName>
    </recommendedName>
</protein>
<dbReference type="InterPro" id="IPR038717">
    <property type="entry name" value="Tc1-like_DDE_dom"/>
</dbReference>
<dbReference type="RefSeq" id="WP_082781985.1">
    <property type="nucleotide sequence ID" value="NZ_UGQA01000001.1"/>
</dbReference>
<evidence type="ECO:0000259" key="1">
    <source>
        <dbReference type="Pfam" id="PF13358"/>
    </source>
</evidence>
<dbReference type="Proteomes" id="UP000255193">
    <property type="component" value="Unassembled WGS sequence"/>
</dbReference>
<organism evidence="2 3">
    <name type="scientific">Faucicola atlantae</name>
    <dbReference type="NCBI Taxonomy" id="34059"/>
    <lineage>
        <taxon>Bacteria</taxon>
        <taxon>Pseudomonadati</taxon>
        <taxon>Pseudomonadota</taxon>
        <taxon>Gammaproteobacteria</taxon>
        <taxon>Moraxellales</taxon>
        <taxon>Moraxellaceae</taxon>
        <taxon>Faucicola</taxon>
    </lineage>
</organism>
<dbReference type="AlphaFoldDB" id="A0A378Q0Z4"/>
<evidence type="ECO:0000313" key="2">
    <source>
        <dbReference type="EMBL" id="STY94345.1"/>
    </source>
</evidence>
<feature type="domain" description="Tc1-like transposase DDE" evidence="1">
    <location>
        <begin position="21"/>
        <end position="102"/>
    </location>
</feature>
<reference evidence="2 3" key="1">
    <citation type="submission" date="2018-06" db="EMBL/GenBank/DDBJ databases">
        <authorList>
            <consortium name="Pathogen Informatics"/>
            <person name="Doyle S."/>
        </authorList>
    </citation>
    <scope>NUCLEOTIDE SEQUENCE [LARGE SCALE GENOMIC DNA]</scope>
    <source>
        <strain evidence="2 3">NCTC11091</strain>
    </source>
</reference>
<dbReference type="Pfam" id="PF13358">
    <property type="entry name" value="DDE_3"/>
    <property type="match status" value="1"/>
</dbReference>
<dbReference type="EMBL" id="UGQA01000001">
    <property type="protein sequence ID" value="STY94345.1"/>
    <property type="molecule type" value="Genomic_DNA"/>
</dbReference>
<accession>A0A378Q0Z4</accession>
<name>A0A378Q0Z4_9GAMM</name>